<feature type="compositionally biased region" description="Pro residues" evidence="1">
    <location>
        <begin position="991"/>
        <end position="1013"/>
    </location>
</feature>
<dbReference type="PANTHER" id="PTHR24216">
    <property type="entry name" value="PAXILLIN-RELATED"/>
    <property type="match status" value="1"/>
</dbReference>
<sequence length="1283" mass="138012">MSNHGLFLNLARLRLSALPVGPWHLAIVSSYGLCCGKEGKGREGDVGDVIGLKMGVVRFMIQSGSLSEVELGEWEWSCTSVRRPTDGSGSGIGRSRDRISDYKTLTSRPMGGEDRIGTRAKACLKPLPMRGKEKGMRDRRPMPSPAYGQGGSRNVVMWLCTLEKFEWGELGCGESLLRWPPVGCAVLLTVEFFPFNVAREVGRIENLKTFTNIMNGDSTQPERRTLTGWLTGTYPAKDQLRGGGGGRAGQWEGLFPNGASVTVAQKVWIALARRGSAKIDRESRRPVLHSSSTSFAATAAPVPASTPATTTSATTSTSSSKPRKPIARPRGLWKARGTNTTPRPPTPGHASSSGPSYFNLSPYPGSGSGSTSRQTSPSAPTTASLTSDFPLSVLDLVEDLDLDLARFKGSSSNHNKPQQEEGECCSETPFCSDIISSTVVGDRWTSVYRRAHRVGLDRTADEDSDSSSECSSSSSLSEQSTASSRTHIGPPPSKRQRRIASSSPTSSSHGSDIDSRSQPPAPPTQQAAEITYWDYSRLCAAKPAAPFSGAGDYYYDTEKESDWITRSKLMDTSAITSGYRPSSVSASAALAAAAGDGMPRGMEVGTGLSMGMQVPQNQDVTFEMEDWADLKELFAKAAEMYDTHPAHKTIPLLRGVIHECHRFMRAFPDPSALYAAPPPPPREDIQVQPPPHHPYAYAYGRERQKGKQRDQGVGADPAPSSSADPPAPKNKKCKCKDLPTAFHTLLGTTLYFFGCLIHADPSLALPGEPVKPTPYWLAALDVFEIGENLPVKTSGKVVGAGGKGGHGHGHGVGGSSHVGHAHMHGVPEDWRMAVMWGRTLVCVAGEVARRAAARARAVTEGRPVPVGDEDEDEPTWPADSPFAAIVARRPPLSSRVSLCVTEEGGATPHELLQLAQDQFSRGILHMPHPQHARIGQTRFRAQQAAASLSASLPGDGPVLSMPALGSNAGYGHAYAYTSSTPSAPLASLQPSHPPSRPSPPPPPSPPSPPPPPSTFSRAKELYTLATEVLLLSETLEGAEERQTWARWADSVFSQMKMEADVDIWRGVISASRGRCAVVIGSAIAEGVEERLERAVSGAGKVGAGDKRKWEGEGGEEGETEMDVLDSEDARDAREVLGEAIGYLEKAKEALVAGRAEGAGAVLPVGDDEEGDEDEEMIISLEDAESHDEEEEDGEEPTPSSSEHKHKHKTKHRPHTHTLAHLPTPPDEDEDELRTLLAEALLSLANLTVDREERERLYARAEREGGDKFVLDEEEEEGDRMDED</sequence>
<feature type="region of interest" description="Disordered" evidence="1">
    <location>
        <begin position="1101"/>
        <end position="1128"/>
    </location>
</feature>
<dbReference type="EMBL" id="KL142371">
    <property type="protein sequence ID" value="KDR80917.1"/>
    <property type="molecule type" value="Genomic_DNA"/>
</dbReference>
<dbReference type="OrthoDB" id="3204217at2759"/>
<dbReference type="HOGENOM" id="CLU_006562_0_0_1"/>
<evidence type="ECO:0000313" key="3">
    <source>
        <dbReference type="EMBL" id="KDR80917.1"/>
    </source>
</evidence>
<feature type="compositionally biased region" description="Basic and acidic residues" evidence="1">
    <location>
        <begin position="1259"/>
        <end position="1270"/>
    </location>
</feature>
<feature type="compositionally biased region" description="Acidic residues" evidence="1">
    <location>
        <begin position="1112"/>
        <end position="1126"/>
    </location>
</feature>
<feature type="compositionally biased region" description="Low complexity" evidence="1">
    <location>
        <begin position="467"/>
        <end position="484"/>
    </location>
</feature>
<feature type="region of interest" description="Disordered" evidence="1">
    <location>
        <begin position="1259"/>
        <end position="1283"/>
    </location>
</feature>
<feature type="compositionally biased region" description="Basic residues" evidence="1">
    <location>
        <begin position="321"/>
        <end position="333"/>
    </location>
</feature>
<dbReference type="Proteomes" id="UP000027222">
    <property type="component" value="Unassembled WGS sequence"/>
</dbReference>
<evidence type="ECO:0000313" key="4">
    <source>
        <dbReference type="Proteomes" id="UP000027222"/>
    </source>
</evidence>
<feature type="compositionally biased region" description="Basic residues" evidence="1">
    <location>
        <begin position="1203"/>
        <end position="1217"/>
    </location>
</feature>
<accession>A0A067TEZ4</accession>
<feature type="compositionally biased region" description="Low complexity" evidence="1">
    <location>
        <begin position="501"/>
        <end position="510"/>
    </location>
</feature>
<feature type="compositionally biased region" description="Acidic residues" evidence="1">
    <location>
        <begin position="1271"/>
        <end position="1283"/>
    </location>
</feature>
<feature type="region of interest" description="Disordered" evidence="1">
    <location>
        <begin position="1181"/>
        <end position="1230"/>
    </location>
</feature>
<feature type="region of interest" description="Disordered" evidence="1">
    <location>
        <begin position="279"/>
        <end position="386"/>
    </location>
</feature>
<reference evidence="4" key="1">
    <citation type="journal article" date="2014" name="Proc. Natl. Acad. Sci. U.S.A.">
        <title>Extensive sampling of basidiomycete genomes demonstrates inadequacy of the white-rot/brown-rot paradigm for wood decay fungi.</title>
        <authorList>
            <person name="Riley R."/>
            <person name="Salamov A.A."/>
            <person name="Brown D.W."/>
            <person name="Nagy L.G."/>
            <person name="Floudas D."/>
            <person name="Held B.W."/>
            <person name="Levasseur A."/>
            <person name="Lombard V."/>
            <person name="Morin E."/>
            <person name="Otillar R."/>
            <person name="Lindquist E.A."/>
            <person name="Sun H."/>
            <person name="LaButti K.M."/>
            <person name="Schmutz J."/>
            <person name="Jabbour D."/>
            <person name="Luo H."/>
            <person name="Baker S.E."/>
            <person name="Pisabarro A.G."/>
            <person name="Walton J.D."/>
            <person name="Blanchette R.A."/>
            <person name="Henrissat B."/>
            <person name="Martin F."/>
            <person name="Cullen D."/>
            <person name="Hibbett D.S."/>
            <person name="Grigoriev I.V."/>
        </authorList>
    </citation>
    <scope>NUCLEOTIDE SEQUENCE [LARGE SCALE GENOMIC DNA]</scope>
    <source>
        <strain evidence="4">CBS 339.88</strain>
    </source>
</reference>
<feature type="signal peptide" evidence="2">
    <location>
        <begin position="1"/>
        <end position="17"/>
    </location>
</feature>
<proteinExistence type="predicted"/>
<keyword evidence="4" id="KW-1185">Reference proteome</keyword>
<protein>
    <recommendedName>
        <fullName evidence="5">Transcription factor domain-containing protein</fullName>
    </recommendedName>
</protein>
<evidence type="ECO:0008006" key="5">
    <source>
        <dbReference type="Google" id="ProtNLM"/>
    </source>
</evidence>
<evidence type="ECO:0000256" key="1">
    <source>
        <dbReference type="SAM" id="MobiDB-lite"/>
    </source>
</evidence>
<evidence type="ECO:0000256" key="2">
    <source>
        <dbReference type="SAM" id="SignalP"/>
    </source>
</evidence>
<dbReference type="PANTHER" id="PTHR24216:SF65">
    <property type="entry name" value="PAXILLIN-LIKE PROTEIN 1"/>
    <property type="match status" value="1"/>
</dbReference>
<feature type="chain" id="PRO_5001646783" description="Transcription factor domain-containing protein" evidence="2">
    <location>
        <begin position="18"/>
        <end position="1283"/>
    </location>
</feature>
<keyword evidence="2" id="KW-0732">Signal</keyword>
<feature type="compositionally biased region" description="Basic and acidic residues" evidence="1">
    <location>
        <begin position="700"/>
        <end position="710"/>
    </location>
</feature>
<organism evidence="3 4">
    <name type="scientific">Galerina marginata (strain CBS 339.88)</name>
    <dbReference type="NCBI Taxonomy" id="685588"/>
    <lineage>
        <taxon>Eukaryota</taxon>
        <taxon>Fungi</taxon>
        <taxon>Dikarya</taxon>
        <taxon>Basidiomycota</taxon>
        <taxon>Agaricomycotina</taxon>
        <taxon>Agaricomycetes</taxon>
        <taxon>Agaricomycetidae</taxon>
        <taxon>Agaricales</taxon>
        <taxon>Agaricineae</taxon>
        <taxon>Strophariaceae</taxon>
        <taxon>Galerina</taxon>
    </lineage>
</organism>
<feature type="region of interest" description="Disordered" evidence="1">
    <location>
        <begin position="674"/>
        <end position="731"/>
    </location>
</feature>
<dbReference type="STRING" id="685588.A0A067TEZ4"/>
<feature type="region of interest" description="Disordered" evidence="1">
    <location>
        <begin position="981"/>
        <end position="1016"/>
    </location>
</feature>
<name>A0A067TEZ4_GALM3</name>
<feature type="compositionally biased region" description="Acidic residues" evidence="1">
    <location>
        <begin position="1181"/>
        <end position="1195"/>
    </location>
</feature>
<feature type="compositionally biased region" description="Low complexity" evidence="1">
    <location>
        <begin position="715"/>
        <end position="724"/>
    </location>
</feature>
<feature type="compositionally biased region" description="Low complexity" evidence="1">
    <location>
        <begin position="290"/>
        <end position="320"/>
    </location>
</feature>
<feature type="compositionally biased region" description="Low complexity" evidence="1">
    <location>
        <begin position="369"/>
        <end position="386"/>
    </location>
</feature>
<gene>
    <name evidence="3" type="ORF">GALMADRAFT_207845</name>
</gene>
<feature type="region of interest" description="Disordered" evidence="1">
    <location>
        <begin position="457"/>
        <end position="525"/>
    </location>
</feature>
<feature type="compositionally biased region" description="Polar residues" evidence="1">
    <location>
        <begin position="349"/>
        <end position="359"/>
    </location>
</feature>